<dbReference type="GO" id="GO:0005634">
    <property type="term" value="C:nucleus"/>
    <property type="evidence" value="ECO:0007669"/>
    <property type="project" value="UniProtKB-SubCell"/>
</dbReference>
<evidence type="ECO:0000313" key="9">
    <source>
        <dbReference type="Proteomes" id="UP000012960"/>
    </source>
</evidence>
<dbReference type="Proteomes" id="UP000012960">
    <property type="component" value="Unplaced"/>
</dbReference>
<evidence type="ECO:0000256" key="2">
    <source>
        <dbReference type="ARBA" id="ARBA00023015"/>
    </source>
</evidence>
<name>A0A804JZH7_MUSAM</name>
<dbReference type="AlphaFoldDB" id="A0A804JZH7"/>
<reference evidence="7" key="1">
    <citation type="submission" date="2021-03" db="EMBL/GenBank/DDBJ databases">
        <authorList>
            <consortium name="Genoscope - CEA"/>
            <person name="William W."/>
        </authorList>
    </citation>
    <scope>NUCLEOTIDE SEQUENCE</scope>
    <source>
        <strain evidence="7">Doubled-haploid Pahang</strain>
    </source>
</reference>
<dbReference type="Pfam" id="PF02365">
    <property type="entry name" value="NAM"/>
    <property type="match status" value="1"/>
</dbReference>
<dbReference type="Gene3D" id="2.170.150.80">
    <property type="entry name" value="NAC domain"/>
    <property type="match status" value="1"/>
</dbReference>
<dbReference type="PANTHER" id="PTHR31744:SF210">
    <property type="entry name" value="NAC DOMAIN-CONTAINING PROTEIN 86-LIKE"/>
    <property type="match status" value="1"/>
</dbReference>
<organism evidence="8 9">
    <name type="scientific">Musa acuminata subsp. malaccensis</name>
    <name type="common">Wild banana</name>
    <name type="synonym">Musa malaccensis</name>
    <dbReference type="NCBI Taxonomy" id="214687"/>
    <lineage>
        <taxon>Eukaryota</taxon>
        <taxon>Viridiplantae</taxon>
        <taxon>Streptophyta</taxon>
        <taxon>Embryophyta</taxon>
        <taxon>Tracheophyta</taxon>
        <taxon>Spermatophyta</taxon>
        <taxon>Magnoliopsida</taxon>
        <taxon>Liliopsida</taxon>
        <taxon>Zingiberales</taxon>
        <taxon>Musaceae</taxon>
        <taxon>Musa</taxon>
    </lineage>
</organism>
<keyword evidence="2" id="KW-0805">Transcription regulation</keyword>
<sequence>MAKTNLPPGFRFHPTDVELVWYYLKRKVMGKPFRSEAISEVELYKFAPWELPEKSRLRTRDLEWYFFCHRDKKYSNGSRSNRATDGGYWKATGKDKSVIHNSCTVGMRRTLVFHEGKPPKGTRTNWVMYEYRLQSRELVDAGFAQDAYLLCKVFQKSGLGPRIGEQYGAPFNEEDWEDDTAIESSFPLPCVSSCLSAEPLDNQAIQADPVSKQPIASSAVELLSDHDLLDVDGISLEELAEFLNSSPLVENADGKMPDLTIPSMNVNEAAAMDPEGVYNELDDLSTGELISGNIDLIENILNETALCPTLQELDSKQYVELNDLIGDGNPYVSVEPSTPFAPNPSGHWPDLENLNHILDPIPYFDNDVYGGMHGLPHTGPDTTSQHWLPGMQIGDFGEFVPPLERSSF</sequence>
<evidence type="ECO:0000313" key="7">
    <source>
        <dbReference type="EMBL" id="CAG1857672.1"/>
    </source>
</evidence>
<evidence type="ECO:0000313" key="8">
    <source>
        <dbReference type="EnsemblPlants" id="Ma07_p24800.1"/>
    </source>
</evidence>
<gene>
    <name evidence="7" type="ORF">GSMUA_29660.1</name>
</gene>
<evidence type="ECO:0000259" key="6">
    <source>
        <dbReference type="PROSITE" id="PS51005"/>
    </source>
</evidence>
<protein>
    <submittedName>
        <fullName evidence="7">(wild Malaysian banana) hypothetical protein</fullName>
    </submittedName>
</protein>
<evidence type="ECO:0000256" key="3">
    <source>
        <dbReference type="ARBA" id="ARBA00023125"/>
    </source>
</evidence>
<dbReference type="OrthoDB" id="645697at2759"/>
<dbReference type="OMA" id="DDESWAM"/>
<reference evidence="8" key="2">
    <citation type="submission" date="2021-05" db="UniProtKB">
        <authorList>
            <consortium name="EnsemblPlants"/>
        </authorList>
    </citation>
    <scope>IDENTIFICATION</scope>
    <source>
        <strain evidence="8">subsp. malaccensis</strain>
    </source>
</reference>
<feature type="domain" description="NAC" evidence="6">
    <location>
        <begin position="6"/>
        <end position="156"/>
    </location>
</feature>
<dbReference type="GO" id="GO:0003677">
    <property type="term" value="F:DNA binding"/>
    <property type="evidence" value="ECO:0007669"/>
    <property type="project" value="UniProtKB-KW"/>
</dbReference>
<dbReference type="EMBL" id="HG996473">
    <property type="protein sequence ID" value="CAG1857672.1"/>
    <property type="molecule type" value="Genomic_DNA"/>
</dbReference>
<dbReference type="InterPro" id="IPR003441">
    <property type="entry name" value="NAC-dom"/>
</dbReference>
<keyword evidence="3" id="KW-0238">DNA-binding</keyword>
<comment type="subcellular location">
    <subcellularLocation>
        <location evidence="1">Nucleus</location>
    </subcellularLocation>
</comment>
<dbReference type="SUPFAM" id="SSF101941">
    <property type="entry name" value="NAC domain"/>
    <property type="match status" value="1"/>
</dbReference>
<dbReference type="Gramene" id="Ma07_t24800.1">
    <property type="protein sequence ID" value="Ma07_p24800.1"/>
    <property type="gene ID" value="Ma07_g24800"/>
</dbReference>
<dbReference type="EnsemblPlants" id="Ma07_t24800.1">
    <property type="protein sequence ID" value="Ma07_p24800.1"/>
    <property type="gene ID" value="Ma07_g24800"/>
</dbReference>
<keyword evidence="9" id="KW-1185">Reference proteome</keyword>
<keyword evidence="5" id="KW-0539">Nucleus</keyword>
<dbReference type="GO" id="GO:0006355">
    <property type="term" value="P:regulation of DNA-templated transcription"/>
    <property type="evidence" value="ECO:0007669"/>
    <property type="project" value="InterPro"/>
</dbReference>
<dbReference type="FunCoup" id="A0A804JZH7">
    <property type="interactions" value="1"/>
</dbReference>
<dbReference type="PROSITE" id="PS51005">
    <property type="entry name" value="NAC"/>
    <property type="match status" value="1"/>
</dbReference>
<evidence type="ECO:0000256" key="5">
    <source>
        <dbReference type="ARBA" id="ARBA00023242"/>
    </source>
</evidence>
<dbReference type="FunFam" id="2.170.150.80:FF:000002">
    <property type="entry name" value="Nac domain-containing protein 86"/>
    <property type="match status" value="1"/>
</dbReference>
<dbReference type="PANTHER" id="PTHR31744">
    <property type="entry name" value="PROTEIN CUP-SHAPED COTYLEDON 2-RELATED"/>
    <property type="match status" value="1"/>
</dbReference>
<dbReference type="InterPro" id="IPR036093">
    <property type="entry name" value="NAC_dom_sf"/>
</dbReference>
<evidence type="ECO:0000256" key="1">
    <source>
        <dbReference type="ARBA" id="ARBA00004123"/>
    </source>
</evidence>
<evidence type="ECO:0000256" key="4">
    <source>
        <dbReference type="ARBA" id="ARBA00023163"/>
    </source>
</evidence>
<accession>A0A804JZH7</accession>
<proteinExistence type="predicted"/>
<keyword evidence="4" id="KW-0804">Transcription</keyword>